<dbReference type="SMART" id="SM01014">
    <property type="entry name" value="ARID"/>
    <property type="match status" value="1"/>
</dbReference>
<organism evidence="8 9">
    <name type="scientific">Gracilariopsis chorda</name>
    <dbReference type="NCBI Taxonomy" id="448386"/>
    <lineage>
        <taxon>Eukaryota</taxon>
        <taxon>Rhodophyta</taxon>
        <taxon>Florideophyceae</taxon>
        <taxon>Rhodymeniophycidae</taxon>
        <taxon>Gracilariales</taxon>
        <taxon>Gracilariaceae</taxon>
        <taxon>Gracilariopsis</taxon>
    </lineage>
</organism>
<dbReference type="InterPro" id="IPR036431">
    <property type="entry name" value="ARID_dom_sf"/>
</dbReference>
<dbReference type="SMART" id="SM00501">
    <property type="entry name" value="BRIGHT"/>
    <property type="match status" value="1"/>
</dbReference>
<feature type="coiled-coil region" evidence="5">
    <location>
        <begin position="390"/>
        <end position="417"/>
    </location>
</feature>
<keyword evidence="2" id="KW-0238">DNA-binding</keyword>
<evidence type="ECO:0000256" key="4">
    <source>
        <dbReference type="ARBA" id="ARBA00023242"/>
    </source>
</evidence>
<dbReference type="PROSITE" id="PS51011">
    <property type="entry name" value="ARID"/>
    <property type="match status" value="1"/>
</dbReference>
<protein>
    <submittedName>
        <fullName evidence="8">AT-rich interactive domain-containing protein 2</fullName>
    </submittedName>
</protein>
<proteinExistence type="predicted"/>
<dbReference type="PANTHER" id="PTHR15348">
    <property type="entry name" value="AT-RICH INTERACTIVE DOMAIN-CONTAINING PROTEIN ARID DOMAIN- CONTAINING PROTEIN DEAD RINGER PROTEIN B-CELL REGULATOR OF IGH TRANSCRIPTION BRIGHT"/>
    <property type="match status" value="1"/>
</dbReference>
<dbReference type="Gene3D" id="1.10.150.60">
    <property type="entry name" value="ARID DNA-binding domain"/>
    <property type="match status" value="1"/>
</dbReference>
<dbReference type="PANTHER" id="PTHR15348:SF0">
    <property type="entry name" value="PROTEIN DEAD RINGER"/>
    <property type="match status" value="1"/>
</dbReference>
<dbReference type="CDD" id="cd16100">
    <property type="entry name" value="ARID"/>
    <property type="match status" value="1"/>
</dbReference>
<evidence type="ECO:0000256" key="6">
    <source>
        <dbReference type="SAM" id="MobiDB-lite"/>
    </source>
</evidence>
<evidence type="ECO:0000256" key="3">
    <source>
        <dbReference type="ARBA" id="ARBA00023163"/>
    </source>
</evidence>
<evidence type="ECO:0000256" key="5">
    <source>
        <dbReference type="SAM" id="Coils"/>
    </source>
</evidence>
<evidence type="ECO:0000313" key="9">
    <source>
        <dbReference type="Proteomes" id="UP000247409"/>
    </source>
</evidence>
<dbReference type="GO" id="GO:0006357">
    <property type="term" value="P:regulation of transcription by RNA polymerase II"/>
    <property type="evidence" value="ECO:0007669"/>
    <property type="project" value="InterPro"/>
</dbReference>
<feature type="domain" description="ARID" evidence="7">
    <location>
        <begin position="286"/>
        <end position="378"/>
    </location>
</feature>
<evidence type="ECO:0000256" key="1">
    <source>
        <dbReference type="ARBA" id="ARBA00023015"/>
    </source>
</evidence>
<feature type="region of interest" description="Disordered" evidence="6">
    <location>
        <begin position="887"/>
        <end position="937"/>
    </location>
</feature>
<dbReference type="OrthoDB" id="10044343at2759"/>
<comment type="caution">
    <text evidence="8">The sequence shown here is derived from an EMBL/GenBank/DDBJ whole genome shotgun (WGS) entry which is preliminary data.</text>
</comment>
<dbReference type="SUPFAM" id="SSF46774">
    <property type="entry name" value="ARID-like"/>
    <property type="match status" value="1"/>
</dbReference>
<keyword evidence="9" id="KW-1185">Reference proteome</keyword>
<keyword evidence="4" id="KW-0539">Nucleus</keyword>
<dbReference type="EMBL" id="NBIV01000020">
    <property type="protein sequence ID" value="PXF47740.1"/>
    <property type="molecule type" value="Genomic_DNA"/>
</dbReference>
<dbReference type="STRING" id="448386.A0A2V3J2X0"/>
<dbReference type="GO" id="GO:0005634">
    <property type="term" value="C:nucleus"/>
    <property type="evidence" value="ECO:0007669"/>
    <property type="project" value="TreeGrafter"/>
</dbReference>
<dbReference type="AlphaFoldDB" id="A0A2V3J2X0"/>
<feature type="compositionally biased region" description="Basic and acidic residues" evidence="6">
    <location>
        <begin position="887"/>
        <end position="910"/>
    </location>
</feature>
<keyword evidence="1" id="KW-0805">Transcription regulation</keyword>
<dbReference type="InterPro" id="IPR001606">
    <property type="entry name" value="ARID_dom"/>
</dbReference>
<reference evidence="8 9" key="1">
    <citation type="journal article" date="2018" name="Mol. Biol. Evol.">
        <title>Analysis of the draft genome of the red seaweed Gracilariopsis chorda provides insights into genome size evolution in Rhodophyta.</title>
        <authorList>
            <person name="Lee J."/>
            <person name="Yang E.C."/>
            <person name="Graf L."/>
            <person name="Yang J.H."/>
            <person name="Qiu H."/>
            <person name="Zel Zion U."/>
            <person name="Chan C.X."/>
            <person name="Stephens T.G."/>
            <person name="Weber A.P.M."/>
            <person name="Boo G.H."/>
            <person name="Boo S.M."/>
            <person name="Kim K.M."/>
            <person name="Shin Y."/>
            <person name="Jung M."/>
            <person name="Lee S.J."/>
            <person name="Yim H.S."/>
            <person name="Lee J.H."/>
            <person name="Bhattacharya D."/>
            <person name="Yoon H.S."/>
        </authorList>
    </citation>
    <scope>NUCLEOTIDE SEQUENCE [LARGE SCALE GENOMIC DNA]</scope>
    <source>
        <strain evidence="8 9">SKKU-2015</strain>
        <tissue evidence="8">Whole body</tissue>
    </source>
</reference>
<dbReference type="InterPro" id="IPR045147">
    <property type="entry name" value="ARI3A/B/C"/>
</dbReference>
<name>A0A2V3J2X0_9FLOR</name>
<evidence type="ECO:0000313" key="8">
    <source>
        <dbReference type="EMBL" id="PXF47740.1"/>
    </source>
</evidence>
<dbReference type="Pfam" id="PF01388">
    <property type="entry name" value="ARID"/>
    <property type="match status" value="1"/>
</dbReference>
<keyword evidence="3" id="KW-0804">Transcription</keyword>
<evidence type="ECO:0000259" key="7">
    <source>
        <dbReference type="PROSITE" id="PS51011"/>
    </source>
</evidence>
<dbReference type="GO" id="GO:0003677">
    <property type="term" value="F:DNA binding"/>
    <property type="evidence" value="ECO:0007669"/>
    <property type="project" value="UniProtKB-KW"/>
</dbReference>
<sequence length="937" mass="104139">MKSGDIDEKHGEEFHSATSLEKTHLVKCSPQPSGSIQDFDQVSINVKESLIHININQNMDFSTSPLIPGESGQDGEPVTPLVNELQFKDTHFLFEDRLPVLNVLPEFSNGTSHDGQTHLSPTHEHLAIPQTLETTHLASRFCSTQAPYSDENPNLNNLFAIASLNNSDDNAGNTSQTCLKADKESRFEIGVQEKRLSKRRGYGGVNEVVLPTAKKPALFKPKTPSRPRVDILSLDVVDSPLQKDGRHTIICGRLPDNNPYAIAARGLGQKMVSKKHSGFQTCEVESERRLNFLKDWKAFHEELLGYVPKRPVIGGGELDIFSLAHEVLLLGGVLNVVKKRAFRVVAQQLELPKSCTSAASVLKNAYERLLFYYEGKLVHDRMPQDVSRKLDMKRMAMEEKERERKAVERLARMMLNKKRNHGSVDLLIDIGDCTDVVESGCFNREDPRVKRIMLAVSERPDVTMNYLDLIVGQDIEDLMLPEWNDTCDDTDSDESLRVMLREALQMDQQDQVQSGTDVVFLALAECLQPSSLQVTGSSAMAKDLGLARALCTLPFSSPNMSRALGLMIMIVMKISKTPLLLLLSERKSTYGLLDGLFYLIHRYTRIKRGGQDEYGYSASNDEVLSAAFCSLSVIQAMLKEQQNRSKVISNVGFRHVVARFLGGELLNRSFLLVILDIITTCTTLMVELLGDADMDLFLSSLLRRLELATGVDPEVAVEEEIEKEIEVAPDYEVSSKVLPILVTLTRHMGSKSRNVGRLLALCVRLMHCQERVADNTSLALVIFTVTERLPKIVAKDKEFVRGVFKLIRDPTCVDVAAEALIIINRVCSIREFAVESGLFEAWKTCSENEDNALAHFVDETQNSAGTESRDAKALSVTVVKLGGDETERDSGHVVRAEGENAEDNRGRAEAVEGEAASAREEEEPVRGGSVEIANSKE</sequence>
<dbReference type="Proteomes" id="UP000247409">
    <property type="component" value="Unassembled WGS sequence"/>
</dbReference>
<gene>
    <name evidence="8" type="ORF">BWQ96_02422</name>
</gene>
<keyword evidence="5" id="KW-0175">Coiled coil</keyword>
<evidence type="ECO:0000256" key="2">
    <source>
        <dbReference type="ARBA" id="ARBA00023125"/>
    </source>
</evidence>
<accession>A0A2V3J2X0</accession>